<dbReference type="CDD" id="cd04301">
    <property type="entry name" value="NAT_SF"/>
    <property type="match status" value="1"/>
</dbReference>
<evidence type="ECO:0000259" key="5">
    <source>
        <dbReference type="Pfam" id="PF13607"/>
    </source>
</evidence>
<dbReference type="Pfam" id="PF13607">
    <property type="entry name" value="Succ_CoA_lig"/>
    <property type="match status" value="1"/>
</dbReference>
<evidence type="ECO:0000259" key="4">
    <source>
        <dbReference type="Pfam" id="PF00583"/>
    </source>
</evidence>
<dbReference type="EMBL" id="BAABKD010000001">
    <property type="protein sequence ID" value="GAA5083989.1"/>
    <property type="molecule type" value="Genomic_DNA"/>
</dbReference>
<evidence type="ECO:0000313" key="6">
    <source>
        <dbReference type="EMBL" id="GAA5083989.1"/>
    </source>
</evidence>
<dbReference type="InterPro" id="IPR000182">
    <property type="entry name" value="GNAT_dom"/>
</dbReference>
<protein>
    <submittedName>
        <fullName evidence="6">GNAT family N-acetyltransferase</fullName>
    </submittedName>
</protein>
<accession>A0ABP9LUI1</accession>
<dbReference type="RefSeq" id="WP_345368849.1">
    <property type="nucleotide sequence ID" value="NZ_BAABKD010000001.1"/>
</dbReference>
<dbReference type="Pfam" id="PF13549">
    <property type="entry name" value="ATP-grasp_5"/>
    <property type="match status" value="1"/>
</dbReference>
<dbReference type="Gene3D" id="3.40.50.720">
    <property type="entry name" value="NAD(P)-binding Rossmann-like Domain"/>
    <property type="match status" value="1"/>
</dbReference>
<dbReference type="Gene3D" id="3.30.470.20">
    <property type="entry name" value="ATP-grasp fold, B domain"/>
    <property type="match status" value="1"/>
</dbReference>
<keyword evidence="2" id="KW-0547">Nucleotide-binding</keyword>
<dbReference type="InterPro" id="IPR051538">
    <property type="entry name" value="Acyl-CoA_Synth/Transferase"/>
</dbReference>
<dbReference type="InterPro" id="IPR016102">
    <property type="entry name" value="Succinyl-CoA_synth-like"/>
</dbReference>
<keyword evidence="1" id="KW-0436">Ligase</keyword>
<dbReference type="Gene3D" id="3.40.630.30">
    <property type="match status" value="1"/>
</dbReference>
<dbReference type="Pfam" id="PF00583">
    <property type="entry name" value="Acetyltransf_1"/>
    <property type="match status" value="1"/>
</dbReference>
<evidence type="ECO:0000256" key="1">
    <source>
        <dbReference type="ARBA" id="ARBA00022598"/>
    </source>
</evidence>
<dbReference type="PANTHER" id="PTHR43334:SF1">
    <property type="entry name" value="3-HYDROXYPROPIONATE--COA LIGASE [ADP-FORMING]"/>
    <property type="match status" value="1"/>
</dbReference>
<comment type="caution">
    <text evidence="6">The sequence shown here is derived from an EMBL/GenBank/DDBJ whole genome shotgun (WGS) entry which is preliminary data.</text>
</comment>
<dbReference type="PANTHER" id="PTHR43334">
    <property type="entry name" value="ACETATE--COA LIGASE [ADP-FORMING]"/>
    <property type="match status" value="1"/>
</dbReference>
<reference evidence="7" key="1">
    <citation type="journal article" date="2019" name="Int. J. Syst. Evol. Microbiol.">
        <title>The Global Catalogue of Microorganisms (GCM) 10K type strain sequencing project: providing services to taxonomists for standard genome sequencing and annotation.</title>
        <authorList>
            <consortium name="The Broad Institute Genomics Platform"/>
            <consortium name="The Broad Institute Genome Sequencing Center for Infectious Disease"/>
            <person name="Wu L."/>
            <person name="Ma J."/>
        </authorList>
    </citation>
    <scope>NUCLEOTIDE SEQUENCE [LARGE SCALE GENOMIC DNA]</scope>
    <source>
        <strain evidence="7">JCM 18423</strain>
    </source>
</reference>
<evidence type="ECO:0000313" key="7">
    <source>
        <dbReference type="Proteomes" id="UP001500227"/>
    </source>
</evidence>
<dbReference type="InterPro" id="IPR032875">
    <property type="entry name" value="Succ_CoA_lig_flav_dom"/>
</dbReference>
<organism evidence="6 7">
    <name type="scientific">Paenalcaligenes hermetiae</name>
    <dbReference type="NCBI Taxonomy" id="1157987"/>
    <lineage>
        <taxon>Bacteria</taxon>
        <taxon>Pseudomonadati</taxon>
        <taxon>Pseudomonadota</taxon>
        <taxon>Betaproteobacteria</taxon>
        <taxon>Burkholderiales</taxon>
        <taxon>Alcaligenaceae</taxon>
        <taxon>Paenalcaligenes</taxon>
    </lineage>
</organism>
<sequence>MVLTHRFAALFDPKTVVTVCSPDCAEHLSFHENAAVYRVCAPAGQGKPLQGLKAIHSERVDLGVICVPAEQLLEVLNQLSPYQPRFLVLLTHPSSQLYSAEMQKHLGAWAKQQHCKVLGPRSLGLIRPPVALNASIQPRWPKTGKVALISQSRTVTTAVLDWAEDANVGFSTVVDLGEETDIDLADMLDFLATDKQTDSLVLYLHSYPTSRRFASALYAAAATKPIIVLKAGGQDNSVALRAREEVFNALMRRVGAIRIRYLMQLFAAVKILSLKRRLKGSRIAIIANGDGIAQLALAIMRHNATVHLAPLSAETQAALAAVTLTTDQITNPIIRYAPITVDVVEQVIPVLIKDKQVDGVLVLIAPDPYADLEAVTEALISISLKQYKPVVSCLLGEKTMRPLRQRLDQAGIPALRTADAAMEALNILASYHYNQQLAQQILPAYPLGRPANIEAARQLVQSLQEHGVRHLDEMDSAQLLACFHVPILTQASPYTVPTLPPVCIHMYTDAQYGPFMVFGAAYGDLDFISQRTAVELPPLNRNLARLLIERAPIWYERLHDIAGESIFTQLQQTLEKISELISELPAIKSIQIDPLWLSPSGLYCSQIKIELHPQVSWLSPENLGYPHMAIHPYPRHLVQHHHFDDGQPWVLRPIRPEDAQPLQDFVRGLSAESRYMRFVSMMKELSPSMLARYTRIDYDRELALIATIDSGQAGTEQVIAFVHYLRNSDGRGAEYALVVADDWQRYGLGTQLMRALIQEAKQQRLSYIDGYVLATNDGMLGLLAKLGFKSEVDPYDPGLRRVWLDLTS</sequence>
<dbReference type="InterPro" id="IPR016181">
    <property type="entry name" value="Acyl_CoA_acyltransferase"/>
</dbReference>
<dbReference type="Proteomes" id="UP001500227">
    <property type="component" value="Unassembled WGS sequence"/>
</dbReference>
<dbReference type="SUPFAM" id="SSF55729">
    <property type="entry name" value="Acyl-CoA N-acyltransferases (Nat)"/>
    <property type="match status" value="1"/>
</dbReference>
<name>A0ABP9LUI1_9BURK</name>
<feature type="domain" description="Succinyl-CoA synthetase-like flavodoxin" evidence="5">
    <location>
        <begin position="144"/>
        <end position="272"/>
    </location>
</feature>
<evidence type="ECO:0000256" key="3">
    <source>
        <dbReference type="ARBA" id="ARBA00022840"/>
    </source>
</evidence>
<evidence type="ECO:0000256" key="2">
    <source>
        <dbReference type="ARBA" id="ARBA00022741"/>
    </source>
</evidence>
<keyword evidence="7" id="KW-1185">Reference proteome</keyword>
<dbReference type="Gene3D" id="3.40.50.261">
    <property type="entry name" value="Succinyl-CoA synthetase domains"/>
    <property type="match status" value="2"/>
</dbReference>
<keyword evidence="3" id="KW-0067">ATP-binding</keyword>
<feature type="domain" description="N-acetyltransferase" evidence="4">
    <location>
        <begin position="695"/>
        <end position="788"/>
    </location>
</feature>
<proteinExistence type="predicted"/>
<dbReference type="SUPFAM" id="SSF52210">
    <property type="entry name" value="Succinyl-CoA synthetase domains"/>
    <property type="match status" value="2"/>
</dbReference>
<gene>
    <name evidence="6" type="ORF">GCM10023337_01140</name>
</gene>